<dbReference type="EMBL" id="BMVP01000008">
    <property type="protein sequence ID" value="GHB68236.1"/>
    <property type="molecule type" value="Genomic_DNA"/>
</dbReference>
<dbReference type="Proteomes" id="UP000642673">
    <property type="component" value="Unassembled WGS sequence"/>
</dbReference>
<dbReference type="PRINTS" id="PR00778">
    <property type="entry name" value="HTHARSR"/>
</dbReference>
<feature type="compositionally biased region" description="Low complexity" evidence="1">
    <location>
        <begin position="11"/>
        <end position="26"/>
    </location>
</feature>
<dbReference type="Gene3D" id="1.10.10.10">
    <property type="entry name" value="Winged helix-like DNA-binding domain superfamily/Winged helix DNA-binding domain"/>
    <property type="match status" value="1"/>
</dbReference>
<gene>
    <name evidence="3" type="ORF">GCM10010347_42940</name>
</gene>
<dbReference type="CDD" id="cd00090">
    <property type="entry name" value="HTH_ARSR"/>
    <property type="match status" value="1"/>
</dbReference>
<keyword evidence="4" id="KW-1185">Reference proteome</keyword>
<feature type="domain" description="HTH arsR-type" evidence="2">
    <location>
        <begin position="26"/>
        <end position="121"/>
    </location>
</feature>
<evidence type="ECO:0000313" key="3">
    <source>
        <dbReference type="EMBL" id="GHB68236.1"/>
    </source>
</evidence>
<dbReference type="PROSITE" id="PS50987">
    <property type="entry name" value="HTH_ARSR_2"/>
    <property type="match status" value="1"/>
</dbReference>
<dbReference type="PANTHER" id="PTHR39168:SF1">
    <property type="entry name" value="TRANSCRIPTIONAL REGULATORY PROTEIN"/>
    <property type="match status" value="1"/>
</dbReference>
<accession>A0ABQ3F3B1</accession>
<dbReference type="InterPro" id="IPR036390">
    <property type="entry name" value="WH_DNA-bd_sf"/>
</dbReference>
<protein>
    <submittedName>
        <fullName evidence="3">Transcriptional regulator</fullName>
    </submittedName>
</protein>
<organism evidence="3 4">
    <name type="scientific">Streptomyces cirratus</name>
    <dbReference type="NCBI Taxonomy" id="68187"/>
    <lineage>
        <taxon>Bacteria</taxon>
        <taxon>Bacillati</taxon>
        <taxon>Actinomycetota</taxon>
        <taxon>Actinomycetes</taxon>
        <taxon>Kitasatosporales</taxon>
        <taxon>Streptomycetaceae</taxon>
        <taxon>Streptomyces</taxon>
    </lineage>
</organism>
<name>A0ABQ3F3B1_9ACTN</name>
<dbReference type="SMART" id="SM00418">
    <property type="entry name" value="HTH_ARSR"/>
    <property type="match status" value="1"/>
</dbReference>
<sequence>MTELHADTLNPGTPSPGSTGDGTPAEGVAPAARLAALAAALADETRAAICMTLLEGRAWTAGELARIASVAPSTVSGHLARLTEAGLCVTERQGRHSYVRVADAATARLLDELASYAIPDRDAAHAVPVVAAPDPLARARTCYDHFAGRLGMAVTDAMERRGLLRTEGVFELTEAGRRWCADAGVDLLAAGRRPTASSCLDWTERRRHLGGVAGARLCARALDRGWVVRPAGGGRALEVTAVGERALRDLLGIAPDDWS</sequence>
<dbReference type="SUPFAM" id="SSF46785">
    <property type="entry name" value="Winged helix' DNA-binding domain"/>
    <property type="match status" value="1"/>
</dbReference>
<dbReference type="InterPro" id="IPR036388">
    <property type="entry name" value="WH-like_DNA-bd_sf"/>
</dbReference>
<dbReference type="RefSeq" id="WP_190185834.1">
    <property type="nucleotide sequence ID" value="NZ_BMVP01000008.1"/>
</dbReference>
<evidence type="ECO:0000313" key="4">
    <source>
        <dbReference type="Proteomes" id="UP000642673"/>
    </source>
</evidence>
<proteinExistence type="predicted"/>
<dbReference type="NCBIfam" id="NF033788">
    <property type="entry name" value="HTH_metalloreg"/>
    <property type="match status" value="1"/>
</dbReference>
<evidence type="ECO:0000259" key="2">
    <source>
        <dbReference type="PROSITE" id="PS50987"/>
    </source>
</evidence>
<dbReference type="InterPro" id="IPR011991">
    <property type="entry name" value="ArsR-like_HTH"/>
</dbReference>
<dbReference type="InterPro" id="IPR052543">
    <property type="entry name" value="HTH_Metal-responsive_Reg"/>
</dbReference>
<reference evidence="4" key="1">
    <citation type="journal article" date="2019" name="Int. J. Syst. Evol. Microbiol.">
        <title>The Global Catalogue of Microorganisms (GCM) 10K type strain sequencing project: providing services to taxonomists for standard genome sequencing and annotation.</title>
        <authorList>
            <consortium name="The Broad Institute Genomics Platform"/>
            <consortium name="The Broad Institute Genome Sequencing Center for Infectious Disease"/>
            <person name="Wu L."/>
            <person name="Ma J."/>
        </authorList>
    </citation>
    <scope>NUCLEOTIDE SEQUENCE [LARGE SCALE GENOMIC DNA]</scope>
    <source>
        <strain evidence="4">JCM 4738</strain>
    </source>
</reference>
<dbReference type="Pfam" id="PF12840">
    <property type="entry name" value="HTH_20"/>
    <property type="match status" value="1"/>
</dbReference>
<comment type="caution">
    <text evidence="3">The sequence shown here is derived from an EMBL/GenBank/DDBJ whole genome shotgun (WGS) entry which is preliminary data.</text>
</comment>
<dbReference type="InterPro" id="IPR001845">
    <property type="entry name" value="HTH_ArsR_DNA-bd_dom"/>
</dbReference>
<feature type="region of interest" description="Disordered" evidence="1">
    <location>
        <begin position="1"/>
        <end position="26"/>
    </location>
</feature>
<evidence type="ECO:0000256" key="1">
    <source>
        <dbReference type="SAM" id="MobiDB-lite"/>
    </source>
</evidence>
<dbReference type="PANTHER" id="PTHR39168">
    <property type="entry name" value="TRANSCRIPTIONAL REGULATOR-RELATED"/>
    <property type="match status" value="1"/>
</dbReference>